<dbReference type="SFLD" id="SFLDS00005">
    <property type="entry name" value="Isoprenoid_Synthase_Type_I"/>
    <property type="match status" value="1"/>
</dbReference>
<name>A0ABN1PCV6_9ACTN</name>
<dbReference type="EMBL" id="BAAAHQ010000011">
    <property type="protein sequence ID" value="GAA0926270.1"/>
    <property type="molecule type" value="Genomic_DNA"/>
</dbReference>
<evidence type="ECO:0000256" key="1">
    <source>
        <dbReference type="ARBA" id="ARBA00023239"/>
    </source>
</evidence>
<dbReference type="InterPro" id="IPR034686">
    <property type="entry name" value="Terpene_cyclase-like_2"/>
</dbReference>
<protein>
    <recommendedName>
        <fullName evidence="2">Terpene synthase</fullName>
        <ecNumber evidence="2">4.2.3.-</ecNumber>
    </recommendedName>
</protein>
<dbReference type="EC" id="4.2.3.-" evidence="2"/>
<keyword evidence="1 2" id="KW-0456">Lyase</keyword>
<comment type="cofactor">
    <cofactor evidence="2">
        <name>Mg(2+)</name>
        <dbReference type="ChEBI" id="CHEBI:18420"/>
    </cofactor>
</comment>
<dbReference type="Pfam" id="PF19086">
    <property type="entry name" value="Terpene_syn_C_2"/>
    <property type="match status" value="1"/>
</dbReference>
<evidence type="ECO:0000256" key="2">
    <source>
        <dbReference type="RuleBase" id="RU366034"/>
    </source>
</evidence>
<dbReference type="SFLD" id="SFLDG01020">
    <property type="entry name" value="Terpene_Cyclase_Like_2"/>
    <property type="match status" value="1"/>
</dbReference>
<dbReference type="SUPFAM" id="SSF48576">
    <property type="entry name" value="Terpenoid synthases"/>
    <property type="match status" value="1"/>
</dbReference>
<keyword evidence="2" id="KW-0460">Magnesium</keyword>
<dbReference type="Gene3D" id="1.10.600.10">
    <property type="entry name" value="Farnesyl Diphosphate Synthase"/>
    <property type="match status" value="1"/>
</dbReference>
<dbReference type="Proteomes" id="UP001501578">
    <property type="component" value="Unassembled WGS sequence"/>
</dbReference>
<gene>
    <name evidence="3" type="ORF">GCM10009560_28170</name>
</gene>
<dbReference type="PANTHER" id="PTHR35201">
    <property type="entry name" value="TERPENE SYNTHASE"/>
    <property type="match status" value="1"/>
</dbReference>
<evidence type="ECO:0000313" key="4">
    <source>
        <dbReference type="Proteomes" id="UP001501578"/>
    </source>
</evidence>
<reference evidence="3 4" key="1">
    <citation type="journal article" date="2019" name="Int. J. Syst. Evol. Microbiol.">
        <title>The Global Catalogue of Microorganisms (GCM) 10K type strain sequencing project: providing services to taxonomists for standard genome sequencing and annotation.</title>
        <authorList>
            <consortium name="The Broad Institute Genomics Platform"/>
            <consortium name="The Broad Institute Genome Sequencing Center for Infectious Disease"/>
            <person name="Wu L."/>
            <person name="Ma J."/>
        </authorList>
    </citation>
    <scope>NUCLEOTIDE SEQUENCE [LARGE SCALE GENOMIC DNA]</scope>
    <source>
        <strain evidence="3 4">JCM 11136</strain>
    </source>
</reference>
<sequence>MVANFTLPLAGTHVLLPSFEHYVPTLERADNDQVVAESQTWCRQNLADLLPPDALTTLLAERASLWTALVLPTAPYEFLVAAARYTEYLSILDNALVDKDRLGSDPVYAAELKSAIDTMFGQEQLGRPANEELAIWFKPLDECLSTLHTYLTPEVWENFHREVERFFIGCVEEVQYRNSDTVYDFHTYLRMRRDSVGMGMYLALGEALAPPFAAEETDGAEFRTRLLAHALDHIALANDLFSFRAEADADDAVNAVATLMLSENLTVQAAFDRVGFEVQRNEIDFRRALHECVAALGPDHAVSVYGGLLWHMMCGNVDWSYRTTRYNGERHQWVGRYPQVVQLQKGSTLFTDKRYADLVAEGLA</sequence>
<organism evidence="3 4">
    <name type="scientific">Nonomuraea longicatena</name>
    <dbReference type="NCBI Taxonomy" id="83682"/>
    <lineage>
        <taxon>Bacteria</taxon>
        <taxon>Bacillati</taxon>
        <taxon>Actinomycetota</taxon>
        <taxon>Actinomycetes</taxon>
        <taxon>Streptosporangiales</taxon>
        <taxon>Streptosporangiaceae</taxon>
        <taxon>Nonomuraea</taxon>
    </lineage>
</organism>
<proteinExistence type="inferred from homology"/>
<keyword evidence="4" id="KW-1185">Reference proteome</keyword>
<accession>A0ABN1PCV6</accession>
<dbReference type="InterPro" id="IPR008949">
    <property type="entry name" value="Isoprenoid_synthase_dom_sf"/>
</dbReference>
<evidence type="ECO:0000313" key="3">
    <source>
        <dbReference type="EMBL" id="GAA0926270.1"/>
    </source>
</evidence>
<keyword evidence="2" id="KW-0479">Metal-binding</keyword>
<comment type="similarity">
    <text evidence="2">Belongs to the terpene synthase family.</text>
</comment>
<dbReference type="PANTHER" id="PTHR35201:SF4">
    <property type="entry name" value="BETA-PINACENE SYNTHASE-RELATED"/>
    <property type="match status" value="1"/>
</dbReference>
<comment type="caution">
    <text evidence="3">The sequence shown here is derived from an EMBL/GenBank/DDBJ whole genome shotgun (WGS) entry which is preliminary data.</text>
</comment>